<reference evidence="3" key="1">
    <citation type="journal article" date="2019" name="Int. J. Syst. Evol. Microbiol.">
        <title>The Global Catalogue of Microorganisms (GCM) 10K type strain sequencing project: providing services to taxonomists for standard genome sequencing and annotation.</title>
        <authorList>
            <consortium name="The Broad Institute Genomics Platform"/>
            <consortium name="The Broad Institute Genome Sequencing Center for Infectious Disease"/>
            <person name="Wu L."/>
            <person name="Ma J."/>
        </authorList>
    </citation>
    <scope>NUCLEOTIDE SEQUENCE [LARGE SCALE GENOMIC DNA]</scope>
    <source>
        <strain evidence="3">JCM 4737</strain>
    </source>
</reference>
<evidence type="ECO:0000256" key="1">
    <source>
        <dbReference type="SAM" id="MobiDB-lite"/>
    </source>
</evidence>
<keyword evidence="3" id="KW-1185">Reference proteome</keyword>
<feature type="compositionally biased region" description="Basic and acidic residues" evidence="1">
    <location>
        <begin position="245"/>
        <end position="290"/>
    </location>
</feature>
<organism evidence="2 3">
    <name type="scientific">Streptomyces chryseus</name>
    <dbReference type="NCBI Taxonomy" id="68186"/>
    <lineage>
        <taxon>Bacteria</taxon>
        <taxon>Bacillati</taxon>
        <taxon>Actinomycetota</taxon>
        <taxon>Actinomycetes</taxon>
        <taxon>Kitasatosporales</taxon>
        <taxon>Streptomycetaceae</taxon>
        <taxon>Streptomyces</taxon>
    </lineage>
</organism>
<dbReference type="RefSeq" id="WP_138898274.1">
    <property type="nucleotide sequence ID" value="NZ_BMVO01000004.1"/>
</dbReference>
<dbReference type="Proteomes" id="UP000599437">
    <property type="component" value="Unassembled WGS sequence"/>
</dbReference>
<gene>
    <name evidence="2" type="ORF">GCM10010346_20040</name>
</gene>
<protein>
    <recommendedName>
        <fullName evidence="4">Transposase</fullName>
    </recommendedName>
</protein>
<feature type="compositionally biased region" description="Basic and acidic residues" evidence="1">
    <location>
        <begin position="178"/>
        <end position="235"/>
    </location>
</feature>
<comment type="caution">
    <text evidence="2">The sequence shown here is derived from an EMBL/GenBank/DDBJ whole genome shotgun (WGS) entry which is preliminary data.</text>
</comment>
<evidence type="ECO:0000313" key="3">
    <source>
        <dbReference type="Proteomes" id="UP000599437"/>
    </source>
</evidence>
<evidence type="ECO:0000313" key="2">
    <source>
        <dbReference type="EMBL" id="GHA97259.1"/>
    </source>
</evidence>
<feature type="region of interest" description="Disordered" evidence="1">
    <location>
        <begin position="167"/>
        <end position="290"/>
    </location>
</feature>
<evidence type="ECO:0008006" key="4">
    <source>
        <dbReference type="Google" id="ProtNLM"/>
    </source>
</evidence>
<accession>A0ABQ3DLS9</accession>
<sequence>MDLESVTDELYGLHPADFTPARNERVAAARTAGDRELAGRIQALRRPTLSAWASNLLVRRLPEQVRPLLSLGEGMRQAHRELDGEQLRELGRRQHDLVGALARQARQLAADAGHPVGEDVRHEVESTLHAVLADPEAAREWAAGCLTTSLSPPVGFTAATAPEAVVREASRPAVTDSGTREKTGKRDERQDEREQRARAERRARAEKAEKDARAAEERAPAREEERKRAESRLREAEDEVSSLAERLKAAKERQRAARDEVAEARSRAREAAAEARAARRRAEEAARQAQ</sequence>
<name>A0ABQ3DLS9_9ACTN</name>
<proteinExistence type="predicted"/>
<dbReference type="EMBL" id="BMVO01000004">
    <property type="protein sequence ID" value="GHA97259.1"/>
    <property type="molecule type" value="Genomic_DNA"/>
</dbReference>